<evidence type="ECO:0000256" key="3">
    <source>
        <dbReference type="ARBA" id="ARBA00023128"/>
    </source>
</evidence>
<dbReference type="Pfam" id="PF08547">
    <property type="entry name" value="CIA30"/>
    <property type="match status" value="2"/>
</dbReference>
<comment type="similarity">
    <text evidence="2">Belongs to the CIA30 family.</text>
</comment>
<feature type="domain" description="NADH:ubiquinone oxidoreductase intermediate-associated protein 30" evidence="6">
    <location>
        <begin position="236"/>
        <end position="412"/>
    </location>
</feature>
<dbReference type="EMBL" id="BRXW01000692">
    <property type="protein sequence ID" value="GMH74183.1"/>
    <property type="molecule type" value="Genomic_DNA"/>
</dbReference>
<dbReference type="InterPro" id="IPR008979">
    <property type="entry name" value="Galactose-bd-like_sf"/>
</dbReference>
<dbReference type="GO" id="GO:0032981">
    <property type="term" value="P:mitochondrial respiratory chain complex I assembly"/>
    <property type="evidence" value="ECO:0007669"/>
    <property type="project" value="TreeGrafter"/>
</dbReference>
<dbReference type="GO" id="GO:0006120">
    <property type="term" value="P:mitochondrial electron transport, NADH to ubiquinone"/>
    <property type="evidence" value="ECO:0007669"/>
    <property type="project" value="TreeGrafter"/>
</dbReference>
<dbReference type="SUPFAM" id="SSF49785">
    <property type="entry name" value="Galactose-binding domain-like"/>
    <property type="match status" value="2"/>
</dbReference>
<name>A0A9W7ASA0_9STRA</name>
<dbReference type="Proteomes" id="UP001165122">
    <property type="component" value="Unassembled WGS sequence"/>
</dbReference>
<dbReference type="InterPro" id="IPR039131">
    <property type="entry name" value="NDUFAF1"/>
</dbReference>
<evidence type="ECO:0000259" key="6">
    <source>
        <dbReference type="Pfam" id="PF08547"/>
    </source>
</evidence>
<dbReference type="PANTHER" id="PTHR13194">
    <property type="entry name" value="COMPLEX I INTERMEDIATE-ASSOCIATED PROTEIN 30"/>
    <property type="match status" value="1"/>
</dbReference>
<evidence type="ECO:0000313" key="7">
    <source>
        <dbReference type="EMBL" id="GMH74183.1"/>
    </source>
</evidence>
<evidence type="ECO:0000313" key="8">
    <source>
        <dbReference type="Proteomes" id="UP001165122"/>
    </source>
</evidence>
<feature type="signal peptide" evidence="5">
    <location>
        <begin position="1"/>
        <end position="19"/>
    </location>
</feature>
<keyword evidence="4" id="KW-0143">Chaperone</keyword>
<evidence type="ECO:0000256" key="5">
    <source>
        <dbReference type="SAM" id="SignalP"/>
    </source>
</evidence>
<evidence type="ECO:0000256" key="4">
    <source>
        <dbReference type="ARBA" id="ARBA00023186"/>
    </source>
</evidence>
<dbReference type="AlphaFoldDB" id="A0A9W7ASA0"/>
<evidence type="ECO:0000256" key="1">
    <source>
        <dbReference type="ARBA" id="ARBA00004173"/>
    </source>
</evidence>
<feature type="chain" id="PRO_5040988545" description="NADH:ubiquinone oxidoreductase intermediate-associated protein 30 domain-containing protein" evidence="5">
    <location>
        <begin position="20"/>
        <end position="580"/>
    </location>
</feature>
<gene>
    <name evidence="7" type="ORF">TrLO_g13848</name>
</gene>
<organism evidence="7 8">
    <name type="scientific">Triparma laevis f. longispina</name>
    <dbReference type="NCBI Taxonomy" id="1714387"/>
    <lineage>
        <taxon>Eukaryota</taxon>
        <taxon>Sar</taxon>
        <taxon>Stramenopiles</taxon>
        <taxon>Ochrophyta</taxon>
        <taxon>Bolidophyceae</taxon>
        <taxon>Parmales</taxon>
        <taxon>Triparmaceae</taxon>
        <taxon>Triparma</taxon>
    </lineage>
</organism>
<proteinExistence type="inferred from homology"/>
<accession>A0A9W7ASA0</accession>
<comment type="caution">
    <text evidence="7">The sequence shown here is derived from an EMBL/GenBank/DDBJ whole genome shotgun (WGS) entry which is preliminary data.</text>
</comment>
<keyword evidence="5" id="KW-0732">Signal</keyword>
<reference evidence="8" key="1">
    <citation type="journal article" date="2023" name="Commun. Biol.">
        <title>Genome analysis of Parmales, the sister group of diatoms, reveals the evolutionary specialization of diatoms from phago-mixotrophs to photoautotrophs.</title>
        <authorList>
            <person name="Ban H."/>
            <person name="Sato S."/>
            <person name="Yoshikawa S."/>
            <person name="Yamada K."/>
            <person name="Nakamura Y."/>
            <person name="Ichinomiya M."/>
            <person name="Sato N."/>
            <person name="Blanc-Mathieu R."/>
            <person name="Endo H."/>
            <person name="Kuwata A."/>
            <person name="Ogata H."/>
        </authorList>
    </citation>
    <scope>NUCLEOTIDE SEQUENCE [LARGE SCALE GENOMIC DNA]</scope>
    <source>
        <strain evidence="8">NIES 3700</strain>
    </source>
</reference>
<comment type="subcellular location">
    <subcellularLocation>
        <location evidence="1">Mitochondrion</location>
    </subcellularLocation>
</comment>
<keyword evidence="3" id="KW-0496">Mitochondrion</keyword>
<dbReference type="GO" id="GO:0005739">
    <property type="term" value="C:mitochondrion"/>
    <property type="evidence" value="ECO:0007669"/>
    <property type="project" value="UniProtKB-SubCell"/>
</dbReference>
<dbReference type="InterPro" id="IPR013857">
    <property type="entry name" value="NADH-UbQ_OxRdtase-assoc_prot30"/>
</dbReference>
<dbReference type="GO" id="GO:0051082">
    <property type="term" value="F:unfolded protein binding"/>
    <property type="evidence" value="ECO:0007669"/>
    <property type="project" value="TreeGrafter"/>
</dbReference>
<feature type="domain" description="NADH:ubiquinone oxidoreductase intermediate-associated protein 30" evidence="6">
    <location>
        <begin position="27"/>
        <end position="162"/>
    </location>
</feature>
<evidence type="ECO:0000256" key="2">
    <source>
        <dbReference type="ARBA" id="ARBA00007884"/>
    </source>
</evidence>
<dbReference type="OrthoDB" id="186162at2759"/>
<dbReference type="PANTHER" id="PTHR13194:SF18">
    <property type="entry name" value="COMPLEX I INTERMEDIATE-ASSOCIATED PROTEIN 30, MITOCHONDRIAL"/>
    <property type="match status" value="1"/>
</dbReference>
<keyword evidence="8" id="KW-1185">Reference proteome</keyword>
<sequence length="580" mass="63954">MHFHQSLFLLVATTSSALGSYSPLWTFDGSNDHKVKLVNDPVMGGQSNSDYTVDDDADRLNWNGEVKIVPSLSAPGFCNLETSKNYMDKFPDASGSTHLTLLVKTTTPEYNGFKVSFAADTINPQFKCFKADFVIDPNSVDEETGYNVVRIPYNEFSNNWSSYTGEPIVKCSDDASVCPSEKNKKDIQQLGLWAEGAAGVFNLDLLGFYFETIEENTIEEPTPTLANSDLLALWTFDGENEHEIKLTNDPVMGGNSVSNYTVTEDNFVEWNGDCKIVPSLSAPGFCNLESKKNYDKFPDASGATHLSMLVKSSTPDYKGFKVSFAANTLNPQFKSFKADFFINDGVLDEDTGFTKVSVPFGEFSNNWSSYTGEPIVKCSDDASVCPTEKDKQKIQQLGLWAEGIEGEFNLEILGMYAETVKAVESVKESTCTVQQHLLFKITESSADVGLPNGTADESLAQAVCCDSQFAAYPEPRNFYLDHQLFARLDKNGVNTFYDSSCGIPVMKAPIGRTYEEFKEDTSEHGWPSFRGEEIIEENITVGEDGLTIYSKCGTKLGTYETDDSGTRACLDLVCIAGQEQ</sequence>
<protein>
    <recommendedName>
        <fullName evidence="6">NADH:ubiquinone oxidoreductase intermediate-associated protein 30 domain-containing protein</fullName>
    </recommendedName>
</protein>